<evidence type="ECO:0000313" key="3">
    <source>
        <dbReference type="Proteomes" id="UP001501746"/>
    </source>
</evidence>
<dbReference type="InterPro" id="IPR007165">
    <property type="entry name" value="Phage_holin_4_2"/>
</dbReference>
<keyword evidence="1" id="KW-0812">Transmembrane</keyword>
<gene>
    <name evidence="2" type="ORF">GCM10009750_09430</name>
</gene>
<keyword evidence="3" id="KW-1185">Reference proteome</keyword>
<sequence length="143" mass="15405">MHATERPAERYAHGMVRTLLNLAIFLATAAIALLVTSLLVPGFHVHPGGFLVAIIVFAIVQAFVEWLVRSIFHRAAPTVAGIAGLISTFLALWVASLFGGVSFDGVGGWILATVIVWVITAILGWVAGRFITPRFDRQGSARR</sequence>
<keyword evidence="1" id="KW-0472">Membrane</keyword>
<dbReference type="Pfam" id="PF04020">
    <property type="entry name" value="Phage_holin_4_2"/>
    <property type="match status" value="1"/>
</dbReference>
<proteinExistence type="predicted"/>
<organism evidence="2 3">
    <name type="scientific">Agromyces salentinus</name>
    <dbReference type="NCBI Taxonomy" id="269421"/>
    <lineage>
        <taxon>Bacteria</taxon>
        <taxon>Bacillati</taxon>
        <taxon>Actinomycetota</taxon>
        <taxon>Actinomycetes</taxon>
        <taxon>Micrococcales</taxon>
        <taxon>Microbacteriaceae</taxon>
        <taxon>Agromyces</taxon>
    </lineage>
</organism>
<feature type="transmembrane region" description="Helical" evidence="1">
    <location>
        <begin position="49"/>
        <end position="68"/>
    </location>
</feature>
<evidence type="ECO:0000313" key="2">
    <source>
        <dbReference type="EMBL" id="GAA1828002.1"/>
    </source>
</evidence>
<feature type="transmembrane region" description="Helical" evidence="1">
    <location>
        <begin position="80"/>
        <end position="103"/>
    </location>
</feature>
<protein>
    <recommendedName>
        <fullName evidence="4">Phage holin family protein</fullName>
    </recommendedName>
</protein>
<dbReference type="Proteomes" id="UP001501746">
    <property type="component" value="Unassembled WGS sequence"/>
</dbReference>
<feature type="transmembrane region" description="Helical" evidence="1">
    <location>
        <begin position="20"/>
        <end position="43"/>
    </location>
</feature>
<reference evidence="2 3" key="1">
    <citation type="journal article" date="2019" name="Int. J. Syst. Evol. Microbiol.">
        <title>The Global Catalogue of Microorganisms (GCM) 10K type strain sequencing project: providing services to taxonomists for standard genome sequencing and annotation.</title>
        <authorList>
            <consortium name="The Broad Institute Genomics Platform"/>
            <consortium name="The Broad Institute Genome Sequencing Center for Infectious Disease"/>
            <person name="Wu L."/>
            <person name="Ma J."/>
        </authorList>
    </citation>
    <scope>NUCLEOTIDE SEQUENCE [LARGE SCALE GENOMIC DNA]</scope>
    <source>
        <strain evidence="2 3">JCM 14323</strain>
    </source>
</reference>
<feature type="transmembrane region" description="Helical" evidence="1">
    <location>
        <begin position="109"/>
        <end position="128"/>
    </location>
</feature>
<comment type="caution">
    <text evidence="2">The sequence shown here is derived from an EMBL/GenBank/DDBJ whole genome shotgun (WGS) entry which is preliminary data.</text>
</comment>
<keyword evidence="1" id="KW-1133">Transmembrane helix</keyword>
<evidence type="ECO:0008006" key="4">
    <source>
        <dbReference type="Google" id="ProtNLM"/>
    </source>
</evidence>
<evidence type="ECO:0000256" key="1">
    <source>
        <dbReference type="SAM" id="Phobius"/>
    </source>
</evidence>
<dbReference type="EMBL" id="BAAANK010000002">
    <property type="protein sequence ID" value="GAA1828002.1"/>
    <property type="molecule type" value="Genomic_DNA"/>
</dbReference>
<name>A0ABN2MJG7_9MICO</name>
<accession>A0ABN2MJG7</accession>